<sequence>MDVARAARTLLAESTDTPPPTGSLAECAELLGELQALVNVATALQDTAVVALAAVETEVAEDGTLAEVRHSNGHVALDAPAVVSGVMCVSAVHAERRVRDAVRRAADGPEGTGTCTGLGGLHAAMAAGRLDPYRAGVVAFELEEVPAEIAATIVVSLSEWFDREDASHLRRRTRRLLARISPDLLRQRAVRAREASGLRRWVDEPGVDTWLGTFPSEEACTAWAAIDALAQQYLTDGTCERVDRARAKALTDLVTSNATIDLQVVLTTAAGDPVPGAEAGRPADLVEVSGARAGEPVLVHRAWLDRAIERTVVSGRDPLGRPRLLPCDPGTGAPVDPTGELSTTAYRPSARLVAFVRARDQHCRFPGCSVAARFCDLDHVRPSPAGPTSVANLACLCRRHHRVKQRPAWRATLHPDATMTWTDPTGRTRITHPPDALHPISLPDTGTNRPPPPTNHSLVVPDGPHSALEHHLEHEAAGPTTCRAHVVRPSVPVAHDARPHPPPRCRTSTSGRPPF</sequence>
<keyword evidence="3" id="KW-0378">Hydrolase</keyword>
<feature type="compositionally biased region" description="Polar residues" evidence="1">
    <location>
        <begin position="506"/>
        <end position="515"/>
    </location>
</feature>
<evidence type="ECO:0000313" key="4">
    <source>
        <dbReference type="Proteomes" id="UP001430172"/>
    </source>
</evidence>
<reference evidence="3" key="1">
    <citation type="submission" date="2021-02" db="EMBL/GenBank/DDBJ databases">
        <title>Phycicoccus sp. MQZ13P-5T, whole genome shotgun sequence.</title>
        <authorList>
            <person name="Tuo L."/>
        </authorList>
    </citation>
    <scope>NUCLEOTIDE SEQUENCE</scope>
    <source>
        <strain evidence="3">MQZ13P-5</strain>
    </source>
</reference>
<feature type="region of interest" description="Disordered" evidence="1">
    <location>
        <begin position="491"/>
        <end position="515"/>
    </location>
</feature>
<dbReference type="Proteomes" id="UP001430172">
    <property type="component" value="Unassembled WGS sequence"/>
</dbReference>
<evidence type="ECO:0000313" key="3">
    <source>
        <dbReference type="EMBL" id="MBM6401006.1"/>
    </source>
</evidence>
<keyword evidence="3" id="KW-0255">Endonuclease</keyword>
<gene>
    <name evidence="3" type="ORF">JQN70_11455</name>
</gene>
<evidence type="ECO:0000256" key="1">
    <source>
        <dbReference type="SAM" id="MobiDB-lite"/>
    </source>
</evidence>
<feature type="domain" description="HNH nuclease" evidence="2">
    <location>
        <begin position="351"/>
        <end position="402"/>
    </location>
</feature>
<dbReference type="RefSeq" id="WP_204131470.1">
    <property type="nucleotide sequence ID" value="NZ_JAFDVD010000012.1"/>
</dbReference>
<accession>A0ABS2CPC9</accession>
<dbReference type="InterPro" id="IPR003615">
    <property type="entry name" value="HNH_nuc"/>
</dbReference>
<evidence type="ECO:0000259" key="2">
    <source>
        <dbReference type="SMART" id="SM00507"/>
    </source>
</evidence>
<organism evidence="3 4">
    <name type="scientific">Phycicoccus sonneratiae</name>
    <dbReference type="NCBI Taxonomy" id="2807628"/>
    <lineage>
        <taxon>Bacteria</taxon>
        <taxon>Bacillati</taxon>
        <taxon>Actinomycetota</taxon>
        <taxon>Actinomycetes</taxon>
        <taxon>Micrococcales</taxon>
        <taxon>Intrasporangiaceae</taxon>
        <taxon>Phycicoccus</taxon>
    </lineage>
</organism>
<dbReference type="GO" id="GO:0004519">
    <property type="term" value="F:endonuclease activity"/>
    <property type="evidence" value="ECO:0007669"/>
    <property type="project" value="UniProtKB-KW"/>
</dbReference>
<keyword evidence="4" id="KW-1185">Reference proteome</keyword>
<dbReference type="EMBL" id="JAFDVD010000012">
    <property type="protein sequence ID" value="MBM6401006.1"/>
    <property type="molecule type" value="Genomic_DNA"/>
</dbReference>
<protein>
    <submittedName>
        <fullName evidence="3">HNH endonuclease</fullName>
    </submittedName>
</protein>
<keyword evidence="3" id="KW-0540">Nuclease</keyword>
<dbReference type="SMART" id="SM00507">
    <property type="entry name" value="HNHc"/>
    <property type="match status" value="1"/>
</dbReference>
<feature type="region of interest" description="Disordered" evidence="1">
    <location>
        <begin position="320"/>
        <end position="342"/>
    </location>
</feature>
<name>A0ABS2CPC9_9MICO</name>
<dbReference type="CDD" id="cd00085">
    <property type="entry name" value="HNHc"/>
    <property type="match status" value="1"/>
</dbReference>
<feature type="region of interest" description="Disordered" evidence="1">
    <location>
        <begin position="420"/>
        <end position="461"/>
    </location>
</feature>
<comment type="caution">
    <text evidence="3">The sequence shown here is derived from an EMBL/GenBank/DDBJ whole genome shotgun (WGS) entry which is preliminary data.</text>
</comment>
<dbReference type="Gene3D" id="1.10.30.50">
    <property type="match status" value="1"/>
</dbReference>
<proteinExistence type="predicted"/>